<feature type="chain" id="PRO_5002173573" evidence="1">
    <location>
        <begin position="18"/>
        <end position="283"/>
    </location>
</feature>
<protein>
    <submittedName>
        <fullName evidence="2">Uncharacterized protein</fullName>
    </submittedName>
</protein>
<dbReference type="OrthoDB" id="1001765at2759"/>
<dbReference type="HOGENOM" id="CLU_983861_0_0_1"/>
<accession>A0A0C3D910</accession>
<reference evidence="2 3" key="1">
    <citation type="submission" date="2014-04" db="EMBL/GenBank/DDBJ databases">
        <authorList>
            <consortium name="DOE Joint Genome Institute"/>
            <person name="Kuo A."/>
            <person name="Martino E."/>
            <person name="Perotto S."/>
            <person name="Kohler A."/>
            <person name="Nagy L.G."/>
            <person name="Floudas D."/>
            <person name="Copeland A."/>
            <person name="Barry K.W."/>
            <person name="Cichocki N."/>
            <person name="Veneault-Fourrey C."/>
            <person name="LaButti K."/>
            <person name="Lindquist E.A."/>
            <person name="Lipzen A."/>
            <person name="Lundell T."/>
            <person name="Morin E."/>
            <person name="Murat C."/>
            <person name="Sun H."/>
            <person name="Tunlid A."/>
            <person name="Henrissat B."/>
            <person name="Grigoriev I.V."/>
            <person name="Hibbett D.S."/>
            <person name="Martin F."/>
            <person name="Nordberg H.P."/>
            <person name="Cantor M.N."/>
            <person name="Hua S.X."/>
        </authorList>
    </citation>
    <scope>NUCLEOTIDE SEQUENCE [LARGE SCALE GENOMIC DNA]</scope>
    <source>
        <strain evidence="2 3">Zn</strain>
    </source>
</reference>
<gene>
    <name evidence="2" type="ORF">OIDMADRAFT_31220</name>
</gene>
<evidence type="ECO:0000313" key="2">
    <source>
        <dbReference type="EMBL" id="KIM98417.1"/>
    </source>
</evidence>
<organism evidence="2 3">
    <name type="scientific">Oidiodendron maius (strain Zn)</name>
    <dbReference type="NCBI Taxonomy" id="913774"/>
    <lineage>
        <taxon>Eukaryota</taxon>
        <taxon>Fungi</taxon>
        <taxon>Dikarya</taxon>
        <taxon>Ascomycota</taxon>
        <taxon>Pezizomycotina</taxon>
        <taxon>Leotiomycetes</taxon>
        <taxon>Leotiomycetes incertae sedis</taxon>
        <taxon>Myxotrichaceae</taxon>
        <taxon>Oidiodendron</taxon>
    </lineage>
</organism>
<evidence type="ECO:0000256" key="1">
    <source>
        <dbReference type="SAM" id="SignalP"/>
    </source>
</evidence>
<feature type="signal peptide" evidence="1">
    <location>
        <begin position="1"/>
        <end position="17"/>
    </location>
</feature>
<evidence type="ECO:0000313" key="3">
    <source>
        <dbReference type="Proteomes" id="UP000054321"/>
    </source>
</evidence>
<dbReference type="InParanoid" id="A0A0C3D910"/>
<dbReference type="EMBL" id="KN832880">
    <property type="protein sequence ID" value="KIM98417.1"/>
    <property type="molecule type" value="Genomic_DNA"/>
</dbReference>
<dbReference type="Proteomes" id="UP000054321">
    <property type="component" value="Unassembled WGS sequence"/>
</dbReference>
<keyword evidence="3" id="KW-1185">Reference proteome</keyword>
<name>A0A0C3D910_OIDMZ</name>
<reference evidence="3" key="2">
    <citation type="submission" date="2015-01" db="EMBL/GenBank/DDBJ databases">
        <title>Evolutionary Origins and Diversification of the Mycorrhizal Mutualists.</title>
        <authorList>
            <consortium name="DOE Joint Genome Institute"/>
            <consortium name="Mycorrhizal Genomics Consortium"/>
            <person name="Kohler A."/>
            <person name="Kuo A."/>
            <person name="Nagy L.G."/>
            <person name="Floudas D."/>
            <person name="Copeland A."/>
            <person name="Barry K.W."/>
            <person name="Cichocki N."/>
            <person name="Veneault-Fourrey C."/>
            <person name="LaButti K."/>
            <person name="Lindquist E.A."/>
            <person name="Lipzen A."/>
            <person name="Lundell T."/>
            <person name="Morin E."/>
            <person name="Murat C."/>
            <person name="Riley R."/>
            <person name="Ohm R."/>
            <person name="Sun H."/>
            <person name="Tunlid A."/>
            <person name="Henrissat B."/>
            <person name="Grigoriev I.V."/>
            <person name="Hibbett D.S."/>
            <person name="Martin F."/>
        </authorList>
    </citation>
    <scope>NUCLEOTIDE SEQUENCE [LARGE SCALE GENOMIC DNA]</scope>
    <source>
        <strain evidence="3">Zn</strain>
    </source>
</reference>
<keyword evidence="1" id="KW-0732">Signal</keyword>
<sequence>MKEFAAFLLSLAFAAPAFPPPAELNQGIINTNMSLIAGGGLPNSSTTTTTTFTSEMLAGVTSLQLLIALENLEAYIYSEVILNITGGVYDQEVHVAVVSYTFPVPNLEEFLAVANLITCANFGSFIGIQEQRPRTIASGAASSAILGVETRHDAFLRILHAAWAYNVGLQFTVQWSCMVEPAYTAYPRLTLSLSGPTFSDDSSYPSSVSFTWDPKQASVAREAGKTIYAAWINLYNQPMYTLVIIDGEGSGSTVVPKNMSSMAFMALKRMQPSDFTNLDFSQP</sequence>
<proteinExistence type="predicted"/>
<dbReference type="AlphaFoldDB" id="A0A0C3D910"/>